<sequence length="52" mass="5449">MLGLRLIAGLSVRGVSDVIVAGVSLVIGFGFWVFVTSVLCSVAFFRCAKQAS</sequence>
<evidence type="ECO:0000313" key="3">
    <source>
        <dbReference type="Proteomes" id="UP001634007"/>
    </source>
</evidence>
<dbReference type="Proteomes" id="UP001634007">
    <property type="component" value="Unassembled WGS sequence"/>
</dbReference>
<protein>
    <submittedName>
        <fullName evidence="2">Uncharacterized protein</fullName>
    </submittedName>
</protein>
<keyword evidence="1" id="KW-0472">Membrane</keyword>
<keyword evidence="3" id="KW-1185">Reference proteome</keyword>
<organism evidence="2 3">
    <name type="scientific">Eucalyptus globulus</name>
    <name type="common">Tasmanian blue gum</name>
    <dbReference type="NCBI Taxonomy" id="34317"/>
    <lineage>
        <taxon>Eukaryota</taxon>
        <taxon>Viridiplantae</taxon>
        <taxon>Streptophyta</taxon>
        <taxon>Embryophyta</taxon>
        <taxon>Tracheophyta</taxon>
        <taxon>Spermatophyta</taxon>
        <taxon>Magnoliopsida</taxon>
        <taxon>eudicotyledons</taxon>
        <taxon>Gunneridae</taxon>
        <taxon>Pentapetalae</taxon>
        <taxon>rosids</taxon>
        <taxon>malvids</taxon>
        <taxon>Myrtales</taxon>
        <taxon>Myrtaceae</taxon>
        <taxon>Myrtoideae</taxon>
        <taxon>Eucalypteae</taxon>
        <taxon>Eucalyptus</taxon>
    </lineage>
</organism>
<accession>A0ABD3JZ63</accession>
<comment type="caution">
    <text evidence="2">The sequence shown here is derived from an EMBL/GenBank/DDBJ whole genome shotgun (WGS) entry which is preliminary data.</text>
</comment>
<dbReference type="AlphaFoldDB" id="A0ABD3JZ63"/>
<dbReference type="EMBL" id="JBJKBG010000007">
    <property type="protein sequence ID" value="KAL3731559.1"/>
    <property type="molecule type" value="Genomic_DNA"/>
</dbReference>
<reference evidence="2 3" key="1">
    <citation type="submission" date="2024-11" db="EMBL/GenBank/DDBJ databases">
        <title>Chromosome-level genome assembly of Eucalyptus globulus Labill. provides insights into its genome evolution.</title>
        <authorList>
            <person name="Li X."/>
        </authorList>
    </citation>
    <scope>NUCLEOTIDE SEQUENCE [LARGE SCALE GENOMIC DNA]</scope>
    <source>
        <strain evidence="2">CL2024</strain>
        <tissue evidence="2">Fresh tender leaves</tissue>
    </source>
</reference>
<evidence type="ECO:0000256" key="1">
    <source>
        <dbReference type="SAM" id="Phobius"/>
    </source>
</evidence>
<evidence type="ECO:0000313" key="2">
    <source>
        <dbReference type="EMBL" id="KAL3731559.1"/>
    </source>
</evidence>
<keyword evidence="1" id="KW-0812">Transmembrane</keyword>
<keyword evidence="1" id="KW-1133">Transmembrane helix</keyword>
<gene>
    <name evidence="2" type="ORF">ACJRO7_028444</name>
</gene>
<proteinExistence type="predicted"/>
<name>A0ABD3JZ63_EUCGL</name>
<feature type="transmembrane region" description="Helical" evidence="1">
    <location>
        <begin position="20"/>
        <end position="45"/>
    </location>
</feature>